<dbReference type="PRINTS" id="PR00723">
    <property type="entry name" value="SUBTILISIN"/>
</dbReference>
<dbReference type="InterPro" id="IPR036852">
    <property type="entry name" value="Peptidase_S8/S53_dom_sf"/>
</dbReference>
<reference evidence="9 10" key="1">
    <citation type="submission" date="2018-03" db="EMBL/GenBank/DDBJ databases">
        <title>Defining the species Micromonospora saelicesensis and Micromonospora noduli under the framework of genomics.</title>
        <authorList>
            <person name="Riesco R."/>
            <person name="Trujillo M.E."/>
        </authorList>
    </citation>
    <scope>NUCLEOTIDE SEQUENCE [LARGE SCALE GENOMIC DNA]</scope>
    <source>
        <strain evidence="9 10">PSN13</strain>
    </source>
</reference>
<dbReference type="GO" id="GO:0004252">
    <property type="term" value="F:serine-type endopeptidase activity"/>
    <property type="evidence" value="ECO:0007669"/>
    <property type="project" value="UniProtKB-UniRule"/>
</dbReference>
<feature type="active site" description="Charge relay system" evidence="5">
    <location>
        <position position="128"/>
    </location>
</feature>
<evidence type="ECO:0000313" key="9">
    <source>
        <dbReference type="EMBL" id="RAO26816.1"/>
    </source>
</evidence>
<dbReference type="PROSITE" id="PS51892">
    <property type="entry name" value="SUBTILASE"/>
    <property type="match status" value="1"/>
</dbReference>
<keyword evidence="3 5" id="KW-0378">Hydrolase</keyword>
<comment type="caution">
    <text evidence="9">The sequence shown here is derived from an EMBL/GenBank/DDBJ whole genome shotgun (WGS) entry which is preliminary data.</text>
</comment>
<evidence type="ECO:0000256" key="6">
    <source>
        <dbReference type="SAM" id="MobiDB-lite"/>
    </source>
</evidence>
<feature type="region of interest" description="Disordered" evidence="6">
    <location>
        <begin position="100"/>
        <end position="123"/>
    </location>
</feature>
<gene>
    <name evidence="9" type="ORF">PSN13_06846</name>
</gene>
<evidence type="ECO:0000313" key="10">
    <source>
        <dbReference type="Proteomes" id="UP000249419"/>
    </source>
</evidence>
<dbReference type="Pfam" id="PF00082">
    <property type="entry name" value="Peptidase_S8"/>
    <property type="match status" value="1"/>
</dbReference>
<dbReference type="EMBL" id="PYAG01000041">
    <property type="protein sequence ID" value="RAO26816.1"/>
    <property type="molecule type" value="Genomic_DNA"/>
</dbReference>
<dbReference type="Proteomes" id="UP000249419">
    <property type="component" value="Unassembled WGS sequence"/>
</dbReference>
<keyword evidence="2 5" id="KW-0645">Protease</keyword>
<evidence type="ECO:0000256" key="3">
    <source>
        <dbReference type="ARBA" id="ARBA00022801"/>
    </source>
</evidence>
<dbReference type="GO" id="GO:0006508">
    <property type="term" value="P:proteolysis"/>
    <property type="evidence" value="ECO:0007669"/>
    <property type="project" value="UniProtKB-KW"/>
</dbReference>
<feature type="region of interest" description="Disordered" evidence="6">
    <location>
        <begin position="1"/>
        <end position="21"/>
    </location>
</feature>
<keyword evidence="4 5" id="KW-0720">Serine protease</keyword>
<evidence type="ECO:0000256" key="4">
    <source>
        <dbReference type="ARBA" id="ARBA00022825"/>
    </source>
</evidence>
<proteinExistence type="inferred from homology"/>
<dbReference type="AlphaFoldDB" id="A0A328ND04"/>
<keyword evidence="7" id="KW-1133">Transmembrane helix</keyword>
<sequence length="411" mass="41988">MGDRPRGEPNRPSWKRARPNRPWAGHRLQSLRMGLRGPFTALCALLAIAPPVVAPAPLSPAALIRREQWHLDYLKIPKAQGISRGNGVVVAVPDTGVDPHPDLRNNLLPGTDVIPGGNGDGRRDLDSHGTSMAGLIAAHGQGAGFGALGIAPESKILPIFDSPPNGDGQPDDLAQGIEYAIANGADIISISSVGGSSSRLREAIRGALAADIVIVAGVGNLPRDQIVGYPASEEGVIAVGGVDRAGQHAAISVTGPNIDVVAPAVDIYSTSYGGKYSKGTGTSSATAIVAGAAALIRSKYPYLPAREVAHRLTATAVDKGPPGRDDEYGYGVIDLVAALTADVPPLGFESVSAPASAGPTTAAGAQPGNESDGATARGLATLGVIVAAGVGWAVMARRRRRGDDPPPRVSR</sequence>
<dbReference type="Gene3D" id="3.40.50.200">
    <property type="entry name" value="Peptidase S8/S53 domain"/>
    <property type="match status" value="1"/>
</dbReference>
<comment type="similarity">
    <text evidence="1 5">Belongs to the peptidase S8 family.</text>
</comment>
<feature type="active site" description="Charge relay system" evidence="5">
    <location>
        <position position="283"/>
    </location>
</feature>
<feature type="transmembrane region" description="Helical" evidence="7">
    <location>
        <begin position="376"/>
        <end position="395"/>
    </location>
</feature>
<dbReference type="PANTHER" id="PTHR43806:SF11">
    <property type="entry name" value="CEREVISIN-RELATED"/>
    <property type="match status" value="1"/>
</dbReference>
<protein>
    <submittedName>
        <fullName evidence="9">Alkaline protease</fullName>
    </submittedName>
</protein>
<feature type="compositionally biased region" description="Low complexity" evidence="6">
    <location>
        <begin position="352"/>
        <end position="365"/>
    </location>
</feature>
<evidence type="ECO:0000259" key="8">
    <source>
        <dbReference type="Pfam" id="PF00082"/>
    </source>
</evidence>
<keyword evidence="7" id="KW-0472">Membrane</keyword>
<organism evidence="9 10">
    <name type="scientific">Micromonospora saelicesensis</name>
    <dbReference type="NCBI Taxonomy" id="285676"/>
    <lineage>
        <taxon>Bacteria</taxon>
        <taxon>Bacillati</taxon>
        <taxon>Actinomycetota</taxon>
        <taxon>Actinomycetes</taxon>
        <taxon>Micromonosporales</taxon>
        <taxon>Micromonosporaceae</taxon>
        <taxon>Micromonospora</taxon>
    </lineage>
</organism>
<dbReference type="InterPro" id="IPR000209">
    <property type="entry name" value="Peptidase_S8/S53_dom"/>
</dbReference>
<evidence type="ECO:0000256" key="7">
    <source>
        <dbReference type="SAM" id="Phobius"/>
    </source>
</evidence>
<dbReference type="SUPFAM" id="SSF52743">
    <property type="entry name" value="Subtilisin-like"/>
    <property type="match status" value="1"/>
</dbReference>
<feature type="domain" description="Peptidase S8/S53" evidence="8">
    <location>
        <begin position="85"/>
        <end position="331"/>
    </location>
</feature>
<accession>A0A328ND04</accession>
<dbReference type="PANTHER" id="PTHR43806">
    <property type="entry name" value="PEPTIDASE S8"/>
    <property type="match status" value="1"/>
</dbReference>
<feature type="region of interest" description="Disordered" evidence="6">
    <location>
        <begin position="352"/>
        <end position="374"/>
    </location>
</feature>
<feature type="active site" description="Charge relay system" evidence="5">
    <location>
        <position position="94"/>
    </location>
</feature>
<evidence type="ECO:0000256" key="5">
    <source>
        <dbReference type="PROSITE-ProRule" id="PRU01240"/>
    </source>
</evidence>
<evidence type="ECO:0000256" key="1">
    <source>
        <dbReference type="ARBA" id="ARBA00011073"/>
    </source>
</evidence>
<evidence type="ECO:0000256" key="2">
    <source>
        <dbReference type="ARBA" id="ARBA00022670"/>
    </source>
</evidence>
<name>A0A328ND04_9ACTN</name>
<dbReference type="InterPro" id="IPR050131">
    <property type="entry name" value="Peptidase_S8_subtilisin-like"/>
</dbReference>
<keyword evidence="7" id="KW-0812">Transmembrane</keyword>
<dbReference type="InterPro" id="IPR015500">
    <property type="entry name" value="Peptidase_S8_subtilisin-rel"/>
</dbReference>